<reference evidence="1 2" key="1">
    <citation type="journal article" date="2019" name="Sci. Rep.">
        <title>Orb-weaving spider Araneus ventricosus genome elucidates the spidroin gene catalogue.</title>
        <authorList>
            <person name="Kono N."/>
            <person name="Nakamura H."/>
            <person name="Ohtoshi R."/>
            <person name="Moran D.A.P."/>
            <person name="Shinohara A."/>
            <person name="Yoshida Y."/>
            <person name="Fujiwara M."/>
            <person name="Mori M."/>
            <person name="Tomita M."/>
            <person name="Arakawa K."/>
        </authorList>
    </citation>
    <scope>NUCLEOTIDE SEQUENCE [LARGE SCALE GENOMIC DNA]</scope>
</reference>
<accession>A0A4Y2HYM8</accession>
<name>A0A4Y2HYM8_ARAVE</name>
<protein>
    <submittedName>
        <fullName evidence="1">Uncharacterized protein</fullName>
    </submittedName>
</protein>
<proteinExistence type="predicted"/>
<evidence type="ECO:0000313" key="1">
    <source>
        <dbReference type="EMBL" id="GBM70541.1"/>
    </source>
</evidence>
<keyword evidence="2" id="KW-1185">Reference proteome</keyword>
<evidence type="ECO:0000313" key="2">
    <source>
        <dbReference type="Proteomes" id="UP000499080"/>
    </source>
</evidence>
<sequence>MEVSVITQRDFSPNHDSTSFITVSFNHVRLVVSGSLRISTRAESIPRVNLDSSVKCIEAHCCLVQVMCSLVQCKWTILCYGLRGIDTSGLLSSNP</sequence>
<comment type="caution">
    <text evidence="1">The sequence shown here is derived from an EMBL/GenBank/DDBJ whole genome shotgun (WGS) entry which is preliminary data.</text>
</comment>
<dbReference type="EMBL" id="BGPR01002257">
    <property type="protein sequence ID" value="GBM70541.1"/>
    <property type="molecule type" value="Genomic_DNA"/>
</dbReference>
<dbReference type="Proteomes" id="UP000499080">
    <property type="component" value="Unassembled WGS sequence"/>
</dbReference>
<gene>
    <name evidence="1" type="ORF">AVEN_47657_1</name>
</gene>
<dbReference type="AlphaFoldDB" id="A0A4Y2HYM8"/>
<organism evidence="1 2">
    <name type="scientific">Araneus ventricosus</name>
    <name type="common">Orbweaver spider</name>
    <name type="synonym">Epeira ventricosa</name>
    <dbReference type="NCBI Taxonomy" id="182803"/>
    <lineage>
        <taxon>Eukaryota</taxon>
        <taxon>Metazoa</taxon>
        <taxon>Ecdysozoa</taxon>
        <taxon>Arthropoda</taxon>
        <taxon>Chelicerata</taxon>
        <taxon>Arachnida</taxon>
        <taxon>Araneae</taxon>
        <taxon>Araneomorphae</taxon>
        <taxon>Entelegynae</taxon>
        <taxon>Araneoidea</taxon>
        <taxon>Araneidae</taxon>
        <taxon>Araneus</taxon>
    </lineage>
</organism>